<organism evidence="3 4">
    <name type="scientific">Phyllostomus discolor</name>
    <name type="common">pale spear-nosed bat</name>
    <dbReference type="NCBI Taxonomy" id="89673"/>
    <lineage>
        <taxon>Eukaryota</taxon>
        <taxon>Metazoa</taxon>
        <taxon>Chordata</taxon>
        <taxon>Craniata</taxon>
        <taxon>Vertebrata</taxon>
        <taxon>Euteleostomi</taxon>
        <taxon>Mammalia</taxon>
        <taxon>Eutheria</taxon>
        <taxon>Laurasiatheria</taxon>
        <taxon>Chiroptera</taxon>
        <taxon>Yangochiroptera</taxon>
        <taxon>Phyllostomidae</taxon>
        <taxon>Phyllostominae</taxon>
        <taxon>Phyllostomus</taxon>
    </lineage>
</organism>
<feature type="transmembrane region" description="Helical" evidence="1">
    <location>
        <begin position="168"/>
        <end position="193"/>
    </location>
</feature>
<accession>A0A834B1Y9</accession>
<sequence>MCVISSFIFLISAWTMVKLDIFSFKKAISFSLCSKSATNLPMRSVKSFTNGSKREKSFFRLYTFGFRSLAKVTVFRTLALSLSRLKNLSVCLLKSFFSSESTFLTELILCEFSAAVFRSIAVRSMLLERSSPMFFTVFFSTFSILFSSSCTDSFNDVISVTKPEIRRISVFIVVVLRPISFAMEIVFWSTFVIS</sequence>
<keyword evidence="1" id="KW-1133">Transmembrane helix</keyword>
<feature type="transmembrane region" description="Helical" evidence="1">
    <location>
        <begin position="132"/>
        <end position="148"/>
    </location>
</feature>
<evidence type="ECO:0000313" key="4">
    <source>
        <dbReference type="Proteomes" id="UP000664940"/>
    </source>
</evidence>
<proteinExistence type="predicted"/>
<gene>
    <name evidence="3" type="ORF">HJG60_010084</name>
</gene>
<protein>
    <submittedName>
        <fullName evidence="3">Uncharacterized protein</fullName>
    </submittedName>
</protein>
<dbReference type="AlphaFoldDB" id="A0A834B1Y9"/>
<keyword evidence="1" id="KW-0812">Transmembrane</keyword>
<comment type="caution">
    <text evidence="3">The sequence shown here is derived from an EMBL/GenBank/DDBJ whole genome shotgun (WGS) entry which is preliminary data.</text>
</comment>
<feature type="signal peptide" evidence="2">
    <location>
        <begin position="1"/>
        <end position="19"/>
    </location>
</feature>
<evidence type="ECO:0000313" key="3">
    <source>
        <dbReference type="EMBL" id="KAF6119615.1"/>
    </source>
</evidence>
<dbReference type="Proteomes" id="UP000664940">
    <property type="component" value="Unassembled WGS sequence"/>
</dbReference>
<evidence type="ECO:0000256" key="1">
    <source>
        <dbReference type="SAM" id="Phobius"/>
    </source>
</evidence>
<keyword evidence="1" id="KW-0472">Membrane</keyword>
<name>A0A834B1Y9_9CHIR</name>
<evidence type="ECO:0000256" key="2">
    <source>
        <dbReference type="SAM" id="SignalP"/>
    </source>
</evidence>
<dbReference type="EMBL" id="JABVXQ010000003">
    <property type="protein sequence ID" value="KAF6119615.1"/>
    <property type="molecule type" value="Genomic_DNA"/>
</dbReference>
<reference evidence="3 4" key="1">
    <citation type="journal article" date="2020" name="Nature">
        <title>Six reference-quality genomes reveal evolution of bat adaptations.</title>
        <authorList>
            <person name="Jebb D."/>
            <person name="Huang Z."/>
            <person name="Pippel M."/>
            <person name="Hughes G.M."/>
            <person name="Lavrichenko K."/>
            <person name="Devanna P."/>
            <person name="Winkler S."/>
            <person name="Jermiin L.S."/>
            <person name="Skirmuntt E.C."/>
            <person name="Katzourakis A."/>
            <person name="Burkitt-Gray L."/>
            <person name="Ray D.A."/>
            <person name="Sullivan K.A.M."/>
            <person name="Roscito J.G."/>
            <person name="Kirilenko B.M."/>
            <person name="Davalos L.M."/>
            <person name="Corthals A.P."/>
            <person name="Power M.L."/>
            <person name="Jones G."/>
            <person name="Ransome R.D."/>
            <person name="Dechmann D.K.N."/>
            <person name="Locatelli A.G."/>
            <person name="Puechmaille S.J."/>
            <person name="Fedrigo O."/>
            <person name="Jarvis E.D."/>
            <person name="Hiller M."/>
            <person name="Vernes S.C."/>
            <person name="Myers E.W."/>
            <person name="Teeling E.C."/>
        </authorList>
    </citation>
    <scope>NUCLEOTIDE SEQUENCE [LARGE SCALE GENOMIC DNA]</scope>
    <source>
        <strain evidence="3">Bat1K_MPI-CBG_1</strain>
    </source>
</reference>
<feature type="chain" id="PRO_5033053610" evidence="2">
    <location>
        <begin position="20"/>
        <end position="194"/>
    </location>
</feature>
<keyword evidence="2" id="KW-0732">Signal</keyword>